<evidence type="ECO:0000313" key="3">
    <source>
        <dbReference type="EMBL" id="KAF2252995.1"/>
    </source>
</evidence>
<dbReference type="RefSeq" id="XP_033687999.1">
    <property type="nucleotide sequence ID" value="XM_033832792.1"/>
</dbReference>
<keyword evidence="1" id="KW-0812">Transmembrane</keyword>
<accession>A0A6A6IR16</accession>
<dbReference type="Proteomes" id="UP000800094">
    <property type="component" value="Unassembled WGS sequence"/>
</dbReference>
<sequence>MGTLERIDSLTWVTGAALFTAQVSSLLLSRATEGYTAVYAELVCWMLVRAVFHAVHPHSNGRWNDSDVFARSSTLLPWVAAASISITTLSSSIEDTAWIIPAVTPVLVALRHTAVLPSLNQSYPECLRSIPCQAFVGAVCVLGLAIPHEHTKLPFVLLALLGLVGLYASLIRMFERNISYFDGPARLALSDIVRSIASRTIAILAIAAITLMCILWPGSNPYILQVLVAGGLKAAHWVAVFWLTREVPWETATTIWTCAAATYGSLDPNTYTLLPRLLEALNLLVVRSIAVYQTSGLLRKTSRGRFILYLFAIWPCLSLIDHTTLSGPIGLLPGVIWAPKGPQPSPRHPIEELILKAQADFAVLVDGQSKTLDAAETEYRRRYSRDPPPGFDKWYAYAQSKQSVLIDDFDTINEDLKPFWKISPQWLLESIDYVTSGGWIVDDLGKLLGEVARDIPDVEFAFDVVDEPRVVITQQMLDAGGVSKPEFQDVKHKSIWERITGPCQGKPSKTYQPTVYDHGIPFVQDWYEAKDVCQHPEFDLMHGFFSSPETCMLTDAPMPVLSQAAPTSFGDIMYPSPWYTEKQEQGNYNDEEDPPWEQKANTLNWAGSTTGSHSTNGSWNYSHRQRFVKLVQTLNETSHKYLREVKPGAWQSYEATEDHSGLFDVRLTAVIQCDDQDCAEQKDFFALGEKQERSQQFHSRFIFDTDGNSFSGRYYTLLQSRSVVLKQTVLREWHDERLIPWVHYIPVSLSMEELPEIMRYMTSSEQGRRRAKEIADAGREWHGKVLRREDFTVYLYRLMLELARIMDPHRQVE</sequence>
<feature type="transmembrane region" description="Helical" evidence="1">
    <location>
        <begin position="223"/>
        <end position="243"/>
    </location>
</feature>
<feature type="transmembrane region" description="Helical" evidence="1">
    <location>
        <begin position="306"/>
        <end position="325"/>
    </location>
</feature>
<keyword evidence="3" id="KW-0808">Transferase</keyword>
<feature type="transmembrane region" description="Helical" evidence="1">
    <location>
        <begin position="196"/>
        <end position="217"/>
    </location>
</feature>
<feature type="transmembrane region" description="Helical" evidence="1">
    <location>
        <begin position="153"/>
        <end position="175"/>
    </location>
</feature>
<gene>
    <name evidence="3" type="ORF">BU26DRAFT_560342</name>
</gene>
<feature type="domain" description="Glycosyl transferase CAP10" evidence="2">
    <location>
        <begin position="519"/>
        <end position="806"/>
    </location>
</feature>
<dbReference type="Pfam" id="PF05686">
    <property type="entry name" value="Glyco_transf_90"/>
    <property type="match status" value="1"/>
</dbReference>
<dbReference type="InterPro" id="IPR051091">
    <property type="entry name" value="O-Glucosyltr/Glycosyltrsf_90"/>
</dbReference>
<dbReference type="PANTHER" id="PTHR12203:SF61">
    <property type="entry name" value="CAPSULE PROTEIN"/>
    <property type="match status" value="1"/>
</dbReference>
<dbReference type="OrthoDB" id="541052at2759"/>
<dbReference type="GO" id="GO:0016740">
    <property type="term" value="F:transferase activity"/>
    <property type="evidence" value="ECO:0007669"/>
    <property type="project" value="UniProtKB-KW"/>
</dbReference>
<proteinExistence type="predicted"/>
<keyword evidence="4" id="KW-1185">Reference proteome</keyword>
<keyword evidence="1" id="KW-0472">Membrane</keyword>
<reference evidence="3" key="1">
    <citation type="journal article" date="2020" name="Stud. Mycol.">
        <title>101 Dothideomycetes genomes: a test case for predicting lifestyles and emergence of pathogens.</title>
        <authorList>
            <person name="Haridas S."/>
            <person name="Albert R."/>
            <person name="Binder M."/>
            <person name="Bloem J."/>
            <person name="Labutti K."/>
            <person name="Salamov A."/>
            <person name="Andreopoulos B."/>
            <person name="Baker S."/>
            <person name="Barry K."/>
            <person name="Bills G."/>
            <person name="Bluhm B."/>
            <person name="Cannon C."/>
            <person name="Castanera R."/>
            <person name="Culley D."/>
            <person name="Daum C."/>
            <person name="Ezra D."/>
            <person name="Gonzalez J."/>
            <person name="Henrissat B."/>
            <person name="Kuo A."/>
            <person name="Liang C."/>
            <person name="Lipzen A."/>
            <person name="Lutzoni F."/>
            <person name="Magnuson J."/>
            <person name="Mondo S."/>
            <person name="Nolan M."/>
            <person name="Ohm R."/>
            <person name="Pangilinan J."/>
            <person name="Park H.-J."/>
            <person name="Ramirez L."/>
            <person name="Alfaro M."/>
            <person name="Sun H."/>
            <person name="Tritt A."/>
            <person name="Yoshinaga Y."/>
            <person name="Zwiers L.-H."/>
            <person name="Turgeon B."/>
            <person name="Goodwin S."/>
            <person name="Spatafora J."/>
            <person name="Crous P."/>
            <person name="Grigoriev I."/>
        </authorList>
    </citation>
    <scope>NUCLEOTIDE SEQUENCE</scope>
    <source>
        <strain evidence="3">CBS 122368</strain>
    </source>
</reference>
<evidence type="ECO:0000259" key="2">
    <source>
        <dbReference type="SMART" id="SM00672"/>
    </source>
</evidence>
<dbReference type="GeneID" id="54586122"/>
<evidence type="ECO:0000313" key="4">
    <source>
        <dbReference type="Proteomes" id="UP000800094"/>
    </source>
</evidence>
<name>A0A6A6IR16_9PLEO</name>
<evidence type="ECO:0000256" key="1">
    <source>
        <dbReference type="SAM" id="Phobius"/>
    </source>
</evidence>
<dbReference type="PANTHER" id="PTHR12203">
    <property type="entry name" value="KDEL LYS-ASP-GLU-LEU CONTAINING - RELATED"/>
    <property type="match status" value="1"/>
</dbReference>
<keyword evidence="1" id="KW-1133">Transmembrane helix</keyword>
<organism evidence="3 4">
    <name type="scientific">Trematosphaeria pertusa</name>
    <dbReference type="NCBI Taxonomy" id="390896"/>
    <lineage>
        <taxon>Eukaryota</taxon>
        <taxon>Fungi</taxon>
        <taxon>Dikarya</taxon>
        <taxon>Ascomycota</taxon>
        <taxon>Pezizomycotina</taxon>
        <taxon>Dothideomycetes</taxon>
        <taxon>Pleosporomycetidae</taxon>
        <taxon>Pleosporales</taxon>
        <taxon>Massarineae</taxon>
        <taxon>Trematosphaeriaceae</taxon>
        <taxon>Trematosphaeria</taxon>
    </lineage>
</organism>
<dbReference type="InterPro" id="IPR006598">
    <property type="entry name" value="CAP10"/>
</dbReference>
<dbReference type="AlphaFoldDB" id="A0A6A6IR16"/>
<dbReference type="EMBL" id="ML987191">
    <property type="protein sequence ID" value="KAF2252995.1"/>
    <property type="molecule type" value="Genomic_DNA"/>
</dbReference>
<protein>
    <submittedName>
        <fullName evidence="3">Glycosyltransferase family 90 protein</fullName>
    </submittedName>
</protein>
<dbReference type="SMART" id="SM00672">
    <property type="entry name" value="CAP10"/>
    <property type="match status" value="1"/>
</dbReference>